<keyword evidence="1" id="KW-0964">Secreted</keyword>
<evidence type="ECO:0000313" key="3">
    <source>
        <dbReference type="EMBL" id="RWR93490.1"/>
    </source>
</evidence>
<dbReference type="EMBL" id="QPKB01000010">
    <property type="protein sequence ID" value="RWR93490.1"/>
    <property type="molecule type" value="Genomic_DNA"/>
</dbReference>
<keyword evidence="1" id="KW-0052">Apoplast</keyword>
<dbReference type="GO" id="GO:0048046">
    <property type="term" value="C:apoplast"/>
    <property type="evidence" value="ECO:0007669"/>
    <property type="project" value="UniProtKB-SubCell"/>
</dbReference>
<feature type="region of interest" description="Disordered" evidence="2">
    <location>
        <begin position="259"/>
        <end position="326"/>
    </location>
</feature>
<dbReference type="AlphaFoldDB" id="A0A443PRT2"/>
<reference evidence="3 4" key="1">
    <citation type="journal article" date="2019" name="Nat. Plants">
        <title>Stout camphor tree genome fills gaps in understanding of flowering plant genome evolution.</title>
        <authorList>
            <person name="Chaw S.M."/>
            <person name="Liu Y.C."/>
            <person name="Wu Y.W."/>
            <person name="Wang H.Y."/>
            <person name="Lin C.I."/>
            <person name="Wu C.S."/>
            <person name="Ke H.M."/>
            <person name="Chang L.Y."/>
            <person name="Hsu C.Y."/>
            <person name="Yang H.T."/>
            <person name="Sudianto E."/>
            <person name="Hsu M.H."/>
            <person name="Wu K.P."/>
            <person name="Wang L.N."/>
            <person name="Leebens-Mack J.H."/>
            <person name="Tsai I.J."/>
        </authorList>
    </citation>
    <scope>NUCLEOTIDE SEQUENCE [LARGE SCALE GENOMIC DNA]</scope>
    <source>
        <strain evidence="4">cv. Chaw 1501</strain>
        <tissue evidence="3">Young leaves</tissue>
    </source>
</reference>
<accession>A0A443PRT2</accession>
<dbReference type="Pfam" id="PF03018">
    <property type="entry name" value="Dirigent"/>
    <property type="match status" value="1"/>
</dbReference>
<keyword evidence="4" id="KW-1185">Reference proteome</keyword>
<dbReference type="PANTHER" id="PTHR46215:SF5">
    <property type="entry name" value="DIRIGENT PROTEIN"/>
    <property type="match status" value="1"/>
</dbReference>
<comment type="subcellular location">
    <subcellularLocation>
        <location evidence="1">Secreted</location>
        <location evidence="1">Extracellular space</location>
        <location evidence="1">Apoplast</location>
    </subcellularLocation>
</comment>
<sequence>MVFTVMFESGHYVDSISFFGVHHTASSESQVAVMGGTEKYTNAKGFATIKTIHPAVDQHTIDGVETLLQRSRNPACYRELLSIICSTLHHQLSLSYKRRILLDHRNVLYIGKEFDTYSTECRIKQECVQLEKKISPLKDLNEEVQERGCCTWIFTKMKDKRKKMAINSFMGLDLMRTSFGIKIKQGKMKRARGEDCWKEKRGGNPGEDPKLVFVIGEGQHLGSIGGRDRRTEFCRKGEDRSSYYCHRFCRPSPDIECSHHWSPSPLPEKTEESGPRVLVAESSRNREEEAWFPGPGLLGDRKKEEEAEKLQQTTGQQRHCNKALAE</sequence>
<comment type="subunit">
    <text evidence="1">Homodimer.</text>
</comment>
<comment type="similarity">
    <text evidence="1">Belongs to the plant dirigent protein family.</text>
</comment>
<dbReference type="OrthoDB" id="10542878at2759"/>
<comment type="caution">
    <text evidence="3">The sequence shown here is derived from an EMBL/GenBank/DDBJ whole genome shotgun (WGS) entry which is preliminary data.</text>
</comment>
<comment type="function">
    <text evidence="1">Dirigent proteins impart stereoselectivity on the phenoxy radical-coupling reaction, yielding optically active lignans from two molecules of coniferyl alcohol in the biosynthesis of lignans, flavonolignans, and alkaloids and thus plays a central role in plant secondary metabolism.</text>
</comment>
<name>A0A443PRT2_9MAGN</name>
<evidence type="ECO:0000256" key="1">
    <source>
        <dbReference type="RuleBase" id="RU363099"/>
    </source>
</evidence>
<dbReference type="InterPro" id="IPR004265">
    <property type="entry name" value="Dirigent"/>
</dbReference>
<organism evidence="3 4">
    <name type="scientific">Cinnamomum micranthum f. kanehirae</name>
    <dbReference type="NCBI Taxonomy" id="337451"/>
    <lineage>
        <taxon>Eukaryota</taxon>
        <taxon>Viridiplantae</taxon>
        <taxon>Streptophyta</taxon>
        <taxon>Embryophyta</taxon>
        <taxon>Tracheophyta</taxon>
        <taxon>Spermatophyta</taxon>
        <taxon>Magnoliopsida</taxon>
        <taxon>Magnoliidae</taxon>
        <taxon>Laurales</taxon>
        <taxon>Lauraceae</taxon>
        <taxon>Cinnamomum</taxon>
    </lineage>
</organism>
<proteinExistence type="inferred from homology"/>
<protein>
    <recommendedName>
        <fullName evidence="1">Dirigent protein</fullName>
    </recommendedName>
</protein>
<dbReference type="Proteomes" id="UP000283530">
    <property type="component" value="Unassembled WGS sequence"/>
</dbReference>
<evidence type="ECO:0000256" key="2">
    <source>
        <dbReference type="SAM" id="MobiDB-lite"/>
    </source>
</evidence>
<evidence type="ECO:0000313" key="4">
    <source>
        <dbReference type="Proteomes" id="UP000283530"/>
    </source>
</evidence>
<feature type="compositionally biased region" description="Basic and acidic residues" evidence="2">
    <location>
        <begin position="299"/>
        <end position="309"/>
    </location>
</feature>
<gene>
    <name evidence="3" type="ORF">CKAN_02274300</name>
</gene>
<dbReference type="PANTHER" id="PTHR46215">
    <property type="entry name" value="DIRIGENT PROTEIN 24-RELATED"/>
    <property type="match status" value="1"/>
</dbReference>